<dbReference type="InterPro" id="IPR050109">
    <property type="entry name" value="HTH-type_TetR-like_transc_reg"/>
</dbReference>
<dbReference type="AlphaFoldDB" id="A0A853DRP2"/>
<evidence type="ECO:0000313" key="7">
    <source>
        <dbReference type="Proteomes" id="UP000521075"/>
    </source>
</evidence>
<protein>
    <submittedName>
        <fullName evidence="6">AcrR family transcriptional regulator</fullName>
    </submittedName>
</protein>
<dbReference type="Gene3D" id="1.10.10.60">
    <property type="entry name" value="Homeodomain-like"/>
    <property type="match status" value="1"/>
</dbReference>
<dbReference type="GO" id="GO:0046677">
    <property type="term" value="P:response to antibiotic"/>
    <property type="evidence" value="ECO:0007669"/>
    <property type="project" value="InterPro"/>
</dbReference>
<dbReference type="InterPro" id="IPR004111">
    <property type="entry name" value="Repressor_TetR_C"/>
</dbReference>
<evidence type="ECO:0000256" key="2">
    <source>
        <dbReference type="ARBA" id="ARBA00023015"/>
    </source>
</evidence>
<dbReference type="GO" id="GO:0003700">
    <property type="term" value="F:DNA-binding transcription factor activity"/>
    <property type="evidence" value="ECO:0007669"/>
    <property type="project" value="TreeGrafter"/>
</dbReference>
<keyword evidence="4" id="KW-0804">Transcription</keyword>
<keyword evidence="7" id="KW-1185">Reference proteome</keyword>
<dbReference type="InterPro" id="IPR003012">
    <property type="entry name" value="Tet_transcr_reg_TetR"/>
</dbReference>
<evidence type="ECO:0000256" key="3">
    <source>
        <dbReference type="ARBA" id="ARBA00023125"/>
    </source>
</evidence>
<keyword evidence="2" id="KW-0805">Transcription regulation</keyword>
<gene>
    <name evidence="6" type="ORF">HNR14_000902</name>
</gene>
<dbReference type="Gene3D" id="1.10.357.10">
    <property type="entry name" value="Tetracycline Repressor, domain 2"/>
    <property type="match status" value="1"/>
</dbReference>
<dbReference type="SUPFAM" id="SSF48498">
    <property type="entry name" value="Tetracyclin repressor-like, C-terminal domain"/>
    <property type="match status" value="1"/>
</dbReference>
<dbReference type="PANTHER" id="PTHR30055:SF151">
    <property type="entry name" value="TRANSCRIPTIONAL REGULATORY PROTEIN"/>
    <property type="match status" value="1"/>
</dbReference>
<dbReference type="GO" id="GO:0045892">
    <property type="term" value="P:negative regulation of DNA-templated transcription"/>
    <property type="evidence" value="ECO:0007669"/>
    <property type="project" value="InterPro"/>
</dbReference>
<keyword evidence="1" id="KW-0678">Repressor</keyword>
<reference evidence="6 7" key="1">
    <citation type="submission" date="2020-07" db="EMBL/GenBank/DDBJ databases">
        <title>Sequencing the genomes of 1000 actinobacteria strains.</title>
        <authorList>
            <person name="Klenk H.-P."/>
        </authorList>
    </citation>
    <scope>NUCLEOTIDE SEQUENCE [LARGE SCALE GENOMIC DNA]</scope>
    <source>
        <strain evidence="6 7">DSM 15166</strain>
    </source>
</reference>
<comment type="caution">
    <text evidence="6">The sequence shown here is derived from an EMBL/GenBank/DDBJ whole genome shotgun (WGS) entry which is preliminary data.</text>
</comment>
<dbReference type="GO" id="GO:0000976">
    <property type="term" value="F:transcription cis-regulatory region binding"/>
    <property type="evidence" value="ECO:0007669"/>
    <property type="project" value="TreeGrafter"/>
</dbReference>
<dbReference type="PRINTS" id="PR00400">
    <property type="entry name" value="TETREPRESSOR"/>
</dbReference>
<dbReference type="SUPFAM" id="SSF46689">
    <property type="entry name" value="Homeodomain-like"/>
    <property type="match status" value="1"/>
</dbReference>
<dbReference type="InterPro" id="IPR009057">
    <property type="entry name" value="Homeodomain-like_sf"/>
</dbReference>
<evidence type="ECO:0000259" key="5">
    <source>
        <dbReference type="Pfam" id="PF02909"/>
    </source>
</evidence>
<evidence type="ECO:0000256" key="4">
    <source>
        <dbReference type="ARBA" id="ARBA00023163"/>
    </source>
</evidence>
<dbReference type="Proteomes" id="UP000521075">
    <property type="component" value="Unassembled WGS sequence"/>
</dbReference>
<dbReference type="InterPro" id="IPR036271">
    <property type="entry name" value="Tet_transcr_reg_TetR-rel_C_sf"/>
</dbReference>
<name>A0A853DRP2_9MICO</name>
<dbReference type="Pfam" id="PF02909">
    <property type="entry name" value="TetR_C_1"/>
    <property type="match status" value="1"/>
</dbReference>
<evidence type="ECO:0000256" key="1">
    <source>
        <dbReference type="ARBA" id="ARBA00022491"/>
    </source>
</evidence>
<dbReference type="RefSeq" id="WP_179700057.1">
    <property type="nucleotide sequence ID" value="NZ_BAAAHA010000004.1"/>
</dbReference>
<accession>A0A853DRP2</accession>
<dbReference type="PANTHER" id="PTHR30055">
    <property type="entry name" value="HTH-TYPE TRANSCRIPTIONAL REGULATOR RUTR"/>
    <property type="match status" value="1"/>
</dbReference>
<evidence type="ECO:0000313" key="6">
    <source>
        <dbReference type="EMBL" id="NYK09021.1"/>
    </source>
</evidence>
<sequence length="215" mass="23296">MVQHPSRPVRSGRPRAVDPEQVVAAAVQLADDEGLDAVTLRALGDRLGVSAMAVHRTSGGIDALRRTLVGRLVGEATATVRWGEDWEDVVRTFARSLRTLLLRHPLVLEAHRQAPLEAPGADAVAHRVVEALAAAGLSAEDAAYGYATVHDFVTGHVAIRLGRGELELERLSSERRIASVFADHHDYDQRFETGLDIVLGGLRARADADREARRG</sequence>
<organism evidence="6 7">
    <name type="scientific">Leifsonia naganoensis</name>
    <dbReference type="NCBI Taxonomy" id="150025"/>
    <lineage>
        <taxon>Bacteria</taxon>
        <taxon>Bacillati</taxon>
        <taxon>Actinomycetota</taxon>
        <taxon>Actinomycetes</taxon>
        <taxon>Micrococcales</taxon>
        <taxon>Microbacteriaceae</taxon>
        <taxon>Leifsonia</taxon>
    </lineage>
</organism>
<proteinExistence type="predicted"/>
<keyword evidence="3" id="KW-0238">DNA-binding</keyword>
<dbReference type="EMBL" id="JACCHJ010000001">
    <property type="protein sequence ID" value="NYK09021.1"/>
    <property type="molecule type" value="Genomic_DNA"/>
</dbReference>
<feature type="domain" description="Tetracycline repressor TetR C-terminal" evidence="5">
    <location>
        <begin position="84"/>
        <end position="205"/>
    </location>
</feature>